<feature type="domain" description="SWIM-type" evidence="2">
    <location>
        <begin position="226"/>
        <end position="264"/>
    </location>
</feature>
<sequence>MLSSNRVMSYVIDDSGLMNAECSGRKSIKQSYCASKSTQGHSSVVNQLESDNHINELGDDVMLDYALGMEVTSALKECGEDNSGNKLGVDNVMVEEDALHKEISSVTKNNDLAVFTLVGKTARSEKEAYDLYNDHARLIGFSVRVGKQKFRAVRGEYLRCSQGNIDSYLPGDPFLESIRRVYIVEAFRKVQQLHKDGMLCRQEQLEVSNDGNIVTYNVWRFGIEHFKHVVVHDTRLQRLSCTCRYYSEAGMLCCHILRICHVTSADEFPKDYICMRWTIGYGARSSIANEGDGKAAGPLLWKALIMRRFSDLLYASEYNKDTKKCCDEAVDRLKEELGSFIGSNNNDESVDNDGVIKNPAVKRNKFGPRNECPKSIVEKACNKVRGRKTNARIAADRTRASVASDLHYQSMPFPYPKGAAQDYSGSGSFAIVNASHQSMPSLNVNFGGFPFANPSVAAQDFSWAGASASVNASDQSMPFINQNFSGFSFPIPKGAGQEFQGASTSTAVNASHQNMTFMNQNFGGFSFPNRREAAREAGAQRFFNKMFY</sequence>
<keyword evidence="4" id="KW-1185">Reference proteome</keyword>
<protein>
    <submittedName>
        <fullName evidence="3">OLC1v1005251C1</fullName>
    </submittedName>
</protein>
<keyword evidence="1" id="KW-0863">Zinc-finger</keyword>
<organism evidence="3 4">
    <name type="scientific">Oldenlandia corymbosa var. corymbosa</name>
    <dbReference type="NCBI Taxonomy" id="529605"/>
    <lineage>
        <taxon>Eukaryota</taxon>
        <taxon>Viridiplantae</taxon>
        <taxon>Streptophyta</taxon>
        <taxon>Embryophyta</taxon>
        <taxon>Tracheophyta</taxon>
        <taxon>Spermatophyta</taxon>
        <taxon>Magnoliopsida</taxon>
        <taxon>eudicotyledons</taxon>
        <taxon>Gunneridae</taxon>
        <taxon>Pentapetalae</taxon>
        <taxon>asterids</taxon>
        <taxon>lamiids</taxon>
        <taxon>Gentianales</taxon>
        <taxon>Rubiaceae</taxon>
        <taxon>Rubioideae</taxon>
        <taxon>Spermacoceae</taxon>
        <taxon>Hedyotis-Oldenlandia complex</taxon>
        <taxon>Oldenlandia</taxon>
    </lineage>
</organism>
<dbReference type="GO" id="GO:0008270">
    <property type="term" value="F:zinc ion binding"/>
    <property type="evidence" value="ECO:0007669"/>
    <property type="project" value="UniProtKB-KW"/>
</dbReference>
<dbReference type="PANTHER" id="PTHR47718:SF17">
    <property type="entry name" value="PROTEIN FAR1-RELATED SEQUENCE 5-LIKE"/>
    <property type="match status" value="1"/>
</dbReference>
<evidence type="ECO:0000313" key="3">
    <source>
        <dbReference type="EMBL" id="CAI9106171.1"/>
    </source>
</evidence>
<keyword evidence="1" id="KW-0862">Zinc</keyword>
<dbReference type="InterPro" id="IPR007527">
    <property type="entry name" value="Znf_SWIM"/>
</dbReference>
<keyword evidence="1" id="KW-0479">Metal-binding</keyword>
<dbReference type="EMBL" id="OX459122">
    <property type="protein sequence ID" value="CAI9106171.1"/>
    <property type="molecule type" value="Genomic_DNA"/>
</dbReference>
<dbReference type="AlphaFoldDB" id="A0AAV1DFH0"/>
<dbReference type="PROSITE" id="PS50966">
    <property type="entry name" value="ZF_SWIM"/>
    <property type="match status" value="1"/>
</dbReference>
<evidence type="ECO:0000313" key="4">
    <source>
        <dbReference type="Proteomes" id="UP001161247"/>
    </source>
</evidence>
<evidence type="ECO:0000256" key="1">
    <source>
        <dbReference type="PROSITE-ProRule" id="PRU00325"/>
    </source>
</evidence>
<dbReference type="PANTHER" id="PTHR47718">
    <property type="entry name" value="OS01G0519700 PROTEIN"/>
    <property type="match status" value="1"/>
</dbReference>
<accession>A0AAV1DFH0</accession>
<evidence type="ECO:0000259" key="2">
    <source>
        <dbReference type="PROSITE" id="PS50966"/>
    </source>
</evidence>
<gene>
    <name evidence="3" type="ORF">OLC1_LOCUS14722</name>
</gene>
<reference evidence="3" key="1">
    <citation type="submission" date="2023-03" db="EMBL/GenBank/DDBJ databases">
        <authorList>
            <person name="Julca I."/>
        </authorList>
    </citation>
    <scope>NUCLEOTIDE SEQUENCE</scope>
</reference>
<name>A0AAV1DFH0_OLDCO</name>
<dbReference type="Proteomes" id="UP001161247">
    <property type="component" value="Chromosome 5"/>
</dbReference>
<proteinExistence type="predicted"/>